<proteinExistence type="predicted"/>
<name>A0A138ZYP3_GONPJ</name>
<dbReference type="EMBL" id="KQ965857">
    <property type="protein sequence ID" value="KXS09624.1"/>
    <property type="molecule type" value="Genomic_DNA"/>
</dbReference>
<evidence type="ECO:0000313" key="3">
    <source>
        <dbReference type="Proteomes" id="UP000070544"/>
    </source>
</evidence>
<evidence type="ECO:0000313" key="2">
    <source>
        <dbReference type="EMBL" id="KXS09624.1"/>
    </source>
</evidence>
<reference evidence="2 3" key="1">
    <citation type="journal article" date="2015" name="Genome Biol. Evol.">
        <title>Phylogenomic analyses indicate that early fungi evolved digesting cell walls of algal ancestors of land plants.</title>
        <authorList>
            <person name="Chang Y."/>
            <person name="Wang S."/>
            <person name="Sekimoto S."/>
            <person name="Aerts A.L."/>
            <person name="Choi C."/>
            <person name="Clum A."/>
            <person name="LaButti K.M."/>
            <person name="Lindquist E.A."/>
            <person name="Yee Ngan C."/>
            <person name="Ohm R.A."/>
            <person name="Salamov A.A."/>
            <person name="Grigoriev I.V."/>
            <person name="Spatafora J.W."/>
            <person name="Berbee M.L."/>
        </authorList>
    </citation>
    <scope>NUCLEOTIDE SEQUENCE [LARGE SCALE GENOMIC DNA]</scope>
    <source>
        <strain evidence="2 3">JEL478</strain>
    </source>
</reference>
<dbReference type="Proteomes" id="UP000070544">
    <property type="component" value="Unassembled WGS sequence"/>
</dbReference>
<organism evidence="2 3">
    <name type="scientific">Gonapodya prolifera (strain JEL478)</name>
    <name type="common">Monoblepharis prolifera</name>
    <dbReference type="NCBI Taxonomy" id="1344416"/>
    <lineage>
        <taxon>Eukaryota</taxon>
        <taxon>Fungi</taxon>
        <taxon>Fungi incertae sedis</taxon>
        <taxon>Chytridiomycota</taxon>
        <taxon>Chytridiomycota incertae sedis</taxon>
        <taxon>Monoblepharidomycetes</taxon>
        <taxon>Monoblepharidales</taxon>
        <taxon>Gonapodyaceae</taxon>
        <taxon>Gonapodya</taxon>
    </lineage>
</organism>
<gene>
    <name evidence="2" type="ORF">M427DRAFT_75245</name>
</gene>
<evidence type="ECO:0000256" key="1">
    <source>
        <dbReference type="SAM" id="MobiDB-lite"/>
    </source>
</evidence>
<protein>
    <submittedName>
        <fullName evidence="2">Uncharacterized protein</fullName>
    </submittedName>
</protein>
<sequence>MEDFPPEAVPHLLSICEICDKSCDFETVQRRFQRPLDLDFYLADDDEEDLSAIKVSLEEATDPIKEEESPDDEMSSPAKSEQDTAFDDAPATQSDRTPAMLKRSFPPNAMPHLQALAWICDEGTGNKPWRYLFQQGFHGDYKHITKEVFDSWQLSKGINGLGPSMFTSPASPVAVNLVGSKKQRSKKLKALIMQQYIEGEKANGADEEFIAELRVASQKRLRDVMIGRREQYLGEAAPLHQIEIEYVDFGKDTGWRHLQARMANGGTKRKRAGDRDWFGGGAPKKITEVREQKWWEEVFGLKQEHS</sequence>
<keyword evidence="3" id="KW-1185">Reference proteome</keyword>
<feature type="region of interest" description="Disordered" evidence="1">
    <location>
        <begin position="53"/>
        <end position="103"/>
    </location>
</feature>
<dbReference type="AlphaFoldDB" id="A0A138ZYP3"/>
<accession>A0A138ZYP3</accession>